<keyword evidence="2" id="KW-1185">Reference proteome</keyword>
<evidence type="ECO:0000313" key="2">
    <source>
        <dbReference type="Proteomes" id="UP000199514"/>
    </source>
</evidence>
<dbReference type="OrthoDB" id="2485468at2"/>
<dbReference type="EMBL" id="FOLE01000012">
    <property type="protein sequence ID" value="SFC91691.1"/>
    <property type="molecule type" value="Genomic_DNA"/>
</dbReference>
<name>A0A1I1N221_9BACT</name>
<dbReference type="Pfam" id="PF14903">
    <property type="entry name" value="WG_beta_rep"/>
    <property type="match status" value="1"/>
</dbReference>
<dbReference type="RefSeq" id="WP_091516086.1">
    <property type="nucleotide sequence ID" value="NZ_FOLE01000012.1"/>
</dbReference>
<protein>
    <submittedName>
        <fullName evidence="1">WG containing repeat-containing protein</fullName>
    </submittedName>
</protein>
<dbReference type="PANTHER" id="PTHR37841:SF1">
    <property type="entry name" value="DUF3298 DOMAIN-CONTAINING PROTEIN"/>
    <property type="match status" value="1"/>
</dbReference>
<evidence type="ECO:0000313" key="1">
    <source>
        <dbReference type="EMBL" id="SFC91691.1"/>
    </source>
</evidence>
<reference evidence="1 2" key="1">
    <citation type="submission" date="2016-10" db="EMBL/GenBank/DDBJ databases">
        <authorList>
            <person name="de Groot N.N."/>
        </authorList>
    </citation>
    <scope>NUCLEOTIDE SEQUENCE [LARGE SCALE GENOMIC DNA]</scope>
    <source>
        <strain evidence="1 2">DSM 6793</strain>
    </source>
</reference>
<proteinExistence type="predicted"/>
<dbReference type="InterPro" id="IPR032774">
    <property type="entry name" value="WG_beta_rep"/>
</dbReference>
<dbReference type="InterPro" id="IPR011990">
    <property type="entry name" value="TPR-like_helical_dom_sf"/>
</dbReference>
<sequence>MSKRLIFFTLIILWSNSIEASKPKRALKQLSKSQFEKAYQLLYKSLRKNQQPTAAHTVLAWAFIMPDNPNYHLDSALWHITAAQSGYKLLTEKHLRTLKRLDINDSTLSRTKAKIDSLGFEVAQKANTEASYQTFLDKFPTAQQRPLATEKRNAIAFAIAQKQNTYESYKHFLDKYPDARQAKNAKEIYDILLYETKTKSGQLSDLENFVRTYPQNPYRERAEQNIYYIYTATHTPDAYAHFARQYPRSQYAHKALQWQAALLEDEPDWLFPFIENNKFGFINEEGRITLNAQFDSIPEPYLCEGIESNIVSIFRGRVAAAVGLDNRLACPLRFELAEPLATGLVRVQEKGKFGVWQKSNHELISPIFDKIDTLNSRLILVTVGKQKGLYSMQGHQLLPPQYEHIRWEGGLIILEKNQKTDFITENQLFATLQKKPLALSFELDDLGESHPNFLIAQANTRFGLLQSNGIWEIKPLNLDITETPEGWIVRNDSGFYALNTKAQRVTGTYTQIRRNSFYFLVKNAAAKWAVLQTNGQCYSDFDFDTIAFLSPKILWGKRGDKTSVSFGNGQWQDFGAYNRLEILTDAATNKNPVYLLAAWDNKQKLTLWNKQGRIISKSKFSKISLLNKTYIALSNSDLWSILDTNGKEIDSRQYQGLSSNADGSLNTLQAGRFGLLIPAQNKNIAPQYEASLVPYTPKGLYYMAVRKQKYGLVNAQNKVIAPFNFDEILFWKKNIALVRRGSKWAFWDLGISKKLSFGEFDGLVTLWQEADNLLIKLRRGESELLWSNQRELPFPFVESYIHTIESPDDAHTIFIAVAPQANETRYKLTYFTDEGRVLREQIVSEAEYDRIVCEGFSVKE</sequence>
<dbReference type="AlphaFoldDB" id="A0A1I1N221"/>
<dbReference type="Proteomes" id="UP000199514">
    <property type="component" value="Unassembled WGS sequence"/>
</dbReference>
<accession>A0A1I1N221</accession>
<gene>
    <name evidence="1" type="ORF">SAMN05421780_11239</name>
</gene>
<organism evidence="1 2">
    <name type="scientific">Flexibacter flexilis DSM 6793</name>
    <dbReference type="NCBI Taxonomy" id="927664"/>
    <lineage>
        <taxon>Bacteria</taxon>
        <taxon>Pseudomonadati</taxon>
        <taxon>Bacteroidota</taxon>
        <taxon>Cytophagia</taxon>
        <taxon>Cytophagales</taxon>
        <taxon>Flexibacteraceae</taxon>
        <taxon>Flexibacter</taxon>
    </lineage>
</organism>
<dbReference type="STRING" id="927664.SAMN05421780_11239"/>
<dbReference type="PANTHER" id="PTHR37841">
    <property type="entry name" value="GLR2918 PROTEIN"/>
    <property type="match status" value="1"/>
</dbReference>
<dbReference type="Gene3D" id="1.25.40.10">
    <property type="entry name" value="Tetratricopeptide repeat domain"/>
    <property type="match status" value="1"/>
</dbReference>